<organism evidence="1">
    <name type="scientific">Polaromonas hydrogenivorans</name>
    <dbReference type="NCBI Taxonomy" id="335476"/>
    <lineage>
        <taxon>Bacteria</taxon>
        <taxon>Pseudomonadati</taxon>
        <taxon>Pseudomonadota</taxon>
        <taxon>Betaproteobacteria</taxon>
        <taxon>Burkholderiales</taxon>
        <taxon>Comamonadaceae</taxon>
        <taxon>Polaromonas</taxon>
    </lineage>
</organism>
<geneLocation type="plasmid" evidence="1">
    <name>p2</name>
</geneLocation>
<dbReference type="AlphaFoldDB" id="A0AAU7LYV8"/>
<accession>A0AAU7LYV8</accession>
<name>A0AAU7LYV8_9BURK</name>
<dbReference type="EMBL" id="CP157677">
    <property type="protein sequence ID" value="XBP72827.1"/>
    <property type="molecule type" value="Genomic_DNA"/>
</dbReference>
<proteinExistence type="predicted"/>
<reference evidence="1" key="1">
    <citation type="submission" date="2024-05" db="EMBL/GenBank/DDBJ databases">
        <authorList>
            <person name="Bunk B."/>
            <person name="Swiderski J."/>
            <person name="Sproer C."/>
            <person name="Thiel V."/>
        </authorList>
    </citation>
    <scope>NUCLEOTIDE SEQUENCE</scope>
    <source>
        <strain evidence="1">DSM 17735</strain>
        <plasmid evidence="1">p2</plasmid>
    </source>
</reference>
<evidence type="ECO:0000313" key="1">
    <source>
        <dbReference type="EMBL" id="XBP72827.1"/>
    </source>
</evidence>
<gene>
    <name evidence="1" type="ORF">ABLV49_23835</name>
</gene>
<dbReference type="RefSeq" id="WP_349282608.1">
    <property type="nucleotide sequence ID" value="NZ_CBCSCU010000070.1"/>
</dbReference>
<protein>
    <submittedName>
        <fullName evidence="1">Uncharacterized protein</fullName>
    </submittedName>
</protein>
<sequence length="61" mass="6691">MQAFKAAKNAYNSGQTVWSGLCALKPGRYYGSKLLENASKGQNYLHAAALKLALWAVFKQI</sequence>
<keyword evidence="1" id="KW-0614">Plasmid</keyword>